<reference evidence="2" key="1">
    <citation type="journal article" date="2014" name="Nat. Commun.">
        <title>The emerging biofuel crop Camelina sativa retains a highly undifferentiated hexaploid genome structure.</title>
        <authorList>
            <person name="Kagale S."/>
            <person name="Koh C."/>
            <person name="Nixon J."/>
            <person name="Bollina V."/>
            <person name="Clarke W.E."/>
            <person name="Tuteja R."/>
            <person name="Spillane C."/>
            <person name="Robinson S.J."/>
            <person name="Links M.G."/>
            <person name="Clarke C."/>
            <person name="Higgins E.E."/>
            <person name="Huebert T."/>
            <person name="Sharpe A.G."/>
            <person name="Parkin I.A."/>
        </authorList>
    </citation>
    <scope>NUCLEOTIDE SEQUENCE [LARGE SCALE GENOMIC DNA]</scope>
    <source>
        <strain evidence="2">cv. DH55</strain>
    </source>
</reference>
<gene>
    <name evidence="3" type="primary">LOC104790723</name>
</gene>
<dbReference type="PANTHER" id="PTHR31260">
    <property type="entry name" value="CYSTATIN/MONELLIN SUPERFAMILY PROTEIN"/>
    <property type="match status" value="1"/>
</dbReference>
<dbReference type="Pfam" id="PF04776">
    <property type="entry name" value="protein_MS5"/>
    <property type="match status" value="1"/>
</dbReference>
<dbReference type="RefSeq" id="XP_010514801.1">
    <property type="nucleotide sequence ID" value="XM_010516499.1"/>
</dbReference>
<proteinExistence type="predicted"/>
<reference evidence="3" key="2">
    <citation type="submission" date="2025-08" db="UniProtKB">
        <authorList>
            <consortium name="RefSeq"/>
        </authorList>
    </citation>
    <scope>IDENTIFICATION</scope>
    <source>
        <tissue evidence="3">Leaf</tissue>
    </source>
</reference>
<protein>
    <submittedName>
        <fullName evidence="3">UPF0725 protein At3g44770 isoform X1</fullName>
    </submittedName>
</protein>
<accession>A0ABM0ZEY0</accession>
<feature type="compositionally biased region" description="Acidic residues" evidence="1">
    <location>
        <begin position="42"/>
        <end position="61"/>
    </location>
</feature>
<keyword evidence="2" id="KW-1185">Reference proteome</keyword>
<dbReference type="GeneID" id="104790723"/>
<organism evidence="2 3">
    <name type="scientific">Camelina sativa</name>
    <name type="common">False flax</name>
    <name type="synonym">Myagrum sativum</name>
    <dbReference type="NCBI Taxonomy" id="90675"/>
    <lineage>
        <taxon>Eukaryota</taxon>
        <taxon>Viridiplantae</taxon>
        <taxon>Streptophyta</taxon>
        <taxon>Embryophyta</taxon>
        <taxon>Tracheophyta</taxon>
        <taxon>Spermatophyta</taxon>
        <taxon>Magnoliopsida</taxon>
        <taxon>eudicotyledons</taxon>
        <taxon>Gunneridae</taxon>
        <taxon>Pentapetalae</taxon>
        <taxon>rosids</taxon>
        <taxon>malvids</taxon>
        <taxon>Brassicales</taxon>
        <taxon>Brassicaceae</taxon>
        <taxon>Camelineae</taxon>
        <taxon>Camelina</taxon>
    </lineage>
</organism>
<dbReference type="PANTHER" id="PTHR31260:SF32">
    <property type="match status" value="1"/>
</dbReference>
<dbReference type="InterPro" id="IPR006462">
    <property type="entry name" value="MS5"/>
</dbReference>
<dbReference type="Proteomes" id="UP000694864">
    <property type="component" value="Chromosome 6"/>
</dbReference>
<dbReference type="NCBIfam" id="TIGR01572">
    <property type="entry name" value="A_thl_para_3677"/>
    <property type="match status" value="1"/>
</dbReference>
<evidence type="ECO:0000313" key="2">
    <source>
        <dbReference type="Proteomes" id="UP000694864"/>
    </source>
</evidence>
<evidence type="ECO:0000256" key="1">
    <source>
        <dbReference type="SAM" id="MobiDB-lite"/>
    </source>
</evidence>
<evidence type="ECO:0000313" key="3">
    <source>
        <dbReference type="RefSeq" id="XP_010514801.1"/>
    </source>
</evidence>
<name>A0ABM0ZEY0_CAMSA</name>
<sequence length="373" mass="43370">MADVLRQLLDSGKLPDEECHLILRGLGKQIDELNLSKKKQDEEEEEEEVVVVEEEEEDDEDCGVHFIKHEEGFDVYFSKKKEEEEEKVDGWTSEEEEEPDEEYCRQVDESMGFDIDGNVRIPAYGLSPVFLGDDRKPGSEVSLYGRLGVHCFNFEQGRKLQYVRIPKYNIQLPYAMSYHITVEVKDLADDDDSPDHTFQTLATRFFSKYGEDLRVSTVFCRIKPDTPVAEEHISLLDNHAVDKFYKGCMPNFVSEAGADDDDDKLRFYEVQEHWMYDWLLLYTEFALFCFWRDNEDGGFESCLPVEIKKIVVETCETHTEPRLKLKSSNAIFHINFSAKSRLYKSVVRRTMDGISGHMVLEINRWVNDQPSST</sequence>
<feature type="region of interest" description="Disordered" evidence="1">
    <location>
        <begin position="34"/>
        <end position="61"/>
    </location>
</feature>